<dbReference type="AlphaFoldDB" id="A0A0V0RV88"/>
<feature type="region of interest" description="Disordered" evidence="1">
    <location>
        <begin position="1"/>
        <end position="21"/>
    </location>
</feature>
<comment type="caution">
    <text evidence="3">The sequence shown here is derived from an EMBL/GenBank/DDBJ whole genome shotgun (WGS) entry which is preliminary data.</text>
</comment>
<dbReference type="PANTHER" id="PTHR47086">
    <property type="entry name" value="BTB DOMAIN-CONTAINING PROTEIN"/>
    <property type="match status" value="1"/>
</dbReference>
<feature type="domain" description="ZSWIM3 N-terminal" evidence="2">
    <location>
        <begin position="72"/>
        <end position="175"/>
    </location>
</feature>
<sequence length="644" mass="73001">MDGVQDEKSSTSENVPCNQSSVQSCSISEERSILLSQAAIMDVVENLRTSNERDGAQSLTARQTWPNISGFQVGRRFKSFLEFEQAFDAWKSEHFHTFRVASSETLRLKDGSIDPIFRYRYIVYHCAHYGVPRVRGMLRHRKYNYLPCGCSAMLRVNYSWSERTLRITTLHEKHTGHAVSAQAYKEFLAKSKRFGPRQNPENETRRFSAPLPSTALTNCHTLEALLNPNDSPLSDKENDPAAVESAAVDSVVIEDGVETNEEKAELSSSPRTDEERFQIIHAVLQGLCDNLLESEDAQLDEKLAQLSALHSQWREMNFFTVSNIIKMDGVQDEKSSTSENVPCNQSSVQSCSISEERSILLSQAAIMDVVENLRTSNERDGAQSLTARQTWPNISGFQVGRRFKSFLEFEQAFDAWKSEHFHTFRVASSETLRLKDGSIDPIFRYRYIVYHCAHYGVPRVRGMLRHRKYNYLPCGCSAMLRVNYSWSERTLRITTLHEKHTGHAVSAQAYKEFLAKSKRFGPRQNPENETRRFSAPLPSTALTNCHTLEALLNPNDSPLSDKENDPAAVESAAVDSVVIEDGVETNEEKAELSSSPRTDEERFQIIHAVLQGLCDNLLESEDAQLDEKLAQLSALHSQWREMNL</sequence>
<dbReference type="PANTHER" id="PTHR47086:SF4">
    <property type="entry name" value="BTB DOMAIN-CONTAINING PROTEIN"/>
    <property type="match status" value="1"/>
</dbReference>
<evidence type="ECO:0000313" key="4">
    <source>
        <dbReference type="Proteomes" id="UP000054630"/>
    </source>
</evidence>
<dbReference type="EMBL" id="JYDL01000073">
    <property type="protein sequence ID" value="KRX18372.1"/>
    <property type="molecule type" value="Genomic_DNA"/>
</dbReference>
<keyword evidence="4" id="KW-1185">Reference proteome</keyword>
<reference evidence="3 4" key="1">
    <citation type="submission" date="2015-01" db="EMBL/GenBank/DDBJ databases">
        <title>Evolution of Trichinella species and genotypes.</title>
        <authorList>
            <person name="Korhonen P.K."/>
            <person name="Edoardo P."/>
            <person name="Giuseppe L.R."/>
            <person name="Gasser R.B."/>
        </authorList>
    </citation>
    <scope>NUCLEOTIDE SEQUENCE [LARGE SCALE GENOMIC DNA]</scope>
    <source>
        <strain evidence="3">ISS37</strain>
    </source>
</reference>
<dbReference type="STRING" id="6336.A0A0V0RV88"/>
<accession>A0A0V0RV88</accession>
<dbReference type="Proteomes" id="UP000054630">
    <property type="component" value="Unassembled WGS sequence"/>
</dbReference>
<protein>
    <recommendedName>
        <fullName evidence="2">ZSWIM3 N-terminal domain-containing protein</fullName>
    </recommendedName>
</protein>
<feature type="compositionally biased region" description="Basic and acidic residues" evidence="1">
    <location>
        <begin position="1"/>
        <end position="10"/>
    </location>
</feature>
<name>A0A0V0RV88_9BILA</name>
<gene>
    <name evidence="3" type="ORF">T07_4288</name>
</gene>
<dbReference type="OrthoDB" id="5915810at2759"/>
<organism evidence="3 4">
    <name type="scientific">Trichinella nelsoni</name>
    <dbReference type="NCBI Taxonomy" id="6336"/>
    <lineage>
        <taxon>Eukaryota</taxon>
        <taxon>Metazoa</taxon>
        <taxon>Ecdysozoa</taxon>
        <taxon>Nematoda</taxon>
        <taxon>Enoplea</taxon>
        <taxon>Dorylaimia</taxon>
        <taxon>Trichinellida</taxon>
        <taxon>Trichinellidae</taxon>
        <taxon>Trichinella</taxon>
    </lineage>
</organism>
<dbReference type="Pfam" id="PF21599">
    <property type="entry name" value="ZSWIM3_N"/>
    <property type="match status" value="2"/>
</dbReference>
<dbReference type="InterPro" id="IPR040854">
    <property type="entry name" value="ZSWIM9"/>
</dbReference>
<evidence type="ECO:0000256" key="1">
    <source>
        <dbReference type="SAM" id="MobiDB-lite"/>
    </source>
</evidence>
<feature type="non-terminal residue" evidence="3">
    <location>
        <position position="644"/>
    </location>
</feature>
<dbReference type="InterPro" id="IPR048325">
    <property type="entry name" value="ZSWIM3_N"/>
</dbReference>
<proteinExistence type="predicted"/>
<evidence type="ECO:0000259" key="2">
    <source>
        <dbReference type="Pfam" id="PF21599"/>
    </source>
</evidence>
<evidence type="ECO:0000313" key="3">
    <source>
        <dbReference type="EMBL" id="KRX18372.1"/>
    </source>
</evidence>
<feature type="domain" description="ZSWIM3 N-terminal" evidence="2">
    <location>
        <begin position="398"/>
        <end position="501"/>
    </location>
</feature>
<feature type="compositionally biased region" description="Polar residues" evidence="1">
    <location>
        <begin position="11"/>
        <end position="21"/>
    </location>
</feature>